<dbReference type="Proteomes" id="UP001304895">
    <property type="component" value="Unassembled WGS sequence"/>
</dbReference>
<evidence type="ECO:0000313" key="3">
    <source>
        <dbReference type="Proteomes" id="UP001304895"/>
    </source>
</evidence>
<dbReference type="AlphaFoldDB" id="A0AAN6ZD28"/>
<reference evidence="2" key="1">
    <citation type="journal article" date="2023" name="Mol. Phylogenet. Evol.">
        <title>Genome-scale phylogeny and comparative genomics of the fungal order Sordariales.</title>
        <authorList>
            <person name="Hensen N."/>
            <person name="Bonometti L."/>
            <person name="Westerberg I."/>
            <person name="Brannstrom I.O."/>
            <person name="Guillou S."/>
            <person name="Cros-Aarteil S."/>
            <person name="Calhoun S."/>
            <person name="Haridas S."/>
            <person name="Kuo A."/>
            <person name="Mondo S."/>
            <person name="Pangilinan J."/>
            <person name="Riley R."/>
            <person name="LaButti K."/>
            <person name="Andreopoulos B."/>
            <person name="Lipzen A."/>
            <person name="Chen C."/>
            <person name="Yan M."/>
            <person name="Daum C."/>
            <person name="Ng V."/>
            <person name="Clum A."/>
            <person name="Steindorff A."/>
            <person name="Ohm R.A."/>
            <person name="Martin F."/>
            <person name="Silar P."/>
            <person name="Natvig D.O."/>
            <person name="Lalanne C."/>
            <person name="Gautier V."/>
            <person name="Ament-Velasquez S.L."/>
            <person name="Kruys A."/>
            <person name="Hutchinson M.I."/>
            <person name="Powell A.J."/>
            <person name="Barry K."/>
            <person name="Miller A.N."/>
            <person name="Grigoriev I.V."/>
            <person name="Debuchy R."/>
            <person name="Gladieux P."/>
            <person name="Hiltunen Thoren M."/>
            <person name="Johannesson H."/>
        </authorList>
    </citation>
    <scope>NUCLEOTIDE SEQUENCE</scope>
    <source>
        <strain evidence="2">CBS 123565</strain>
    </source>
</reference>
<organism evidence="2 3">
    <name type="scientific">Trichocladium antarcticum</name>
    <dbReference type="NCBI Taxonomy" id="1450529"/>
    <lineage>
        <taxon>Eukaryota</taxon>
        <taxon>Fungi</taxon>
        <taxon>Dikarya</taxon>
        <taxon>Ascomycota</taxon>
        <taxon>Pezizomycotina</taxon>
        <taxon>Sordariomycetes</taxon>
        <taxon>Sordariomycetidae</taxon>
        <taxon>Sordariales</taxon>
        <taxon>Chaetomiaceae</taxon>
        <taxon>Trichocladium</taxon>
    </lineage>
</organism>
<proteinExistence type="predicted"/>
<dbReference type="EMBL" id="MU853414">
    <property type="protein sequence ID" value="KAK4133014.1"/>
    <property type="molecule type" value="Genomic_DNA"/>
</dbReference>
<evidence type="ECO:0000313" key="2">
    <source>
        <dbReference type="EMBL" id="KAK4133014.1"/>
    </source>
</evidence>
<sequence>MSGDATSPPNQPPSPAQPKPVREKETSPIHIRPPARLPGYLPAYTATKEKQGKQTRRKEMLDEPSPRPKELSQVRDETRRDEKMTKRKRKQKREGLFQSLNSAPCPALPSPVRSFPYQAGKARRHRKE</sequence>
<evidence type="ECO:0000256" key="1">
    <source>
        <dbReference type="SAM" id="MobiDB-lite"/>
    </source>
</evidence>
<feature type="compositionally biased region" description="Pro residues" evidence="1">
    <location>
        <begin position="9"/>
        <end position="18"/>
    </location>
</feature>
<gene>
    <name evidence="2" type="ORF">BT67DRAFT_443384</name>
</gene>
<keyword evidence="3" id="KW-1185">Reference proteome</keyword>
<name>A0AAN6ZD28_9PEZI</name>
<accession>A0AAN6ZD28</accession>
<reference evidence="2" key="2">
    <citation type="submission" date="2023-05" db="EMBL/GenBank/DDBJ databases">
        <authorList>
            <consortium name="Lawrence Berkeley National Laboratory"/>
            <person name="Steindorff A."/>
            <person name="Hensen N."/>
            <person name="Bonometti L."/>
            <person name="Westerberg I."/>
            <person name="Brannstrom I.O."/>
            <person name="Guillou S."/>
            <person name="Cros-Aarteil S."/>
            <person name="Calhoun S."/>
            <person name="Haridas S."/>
            <person name="Kuo A."/>
            <person name="Mondo S."/>
            <person name="Pangilinan J."/>
            <person name="Riley R."/>
            <person name="Labutti K."/>
            <person name="Andreopoulos B."/>
            <person name="Lipzen A."/>
            <person name="Chen C."/>
            <person name="Yanf M."/>
            <person name="Daum C."/>
            <person name="Ng V."/>
            <person name="Clum A."/>
            <person name="Ohm R."/>
            <person name="Martin F."/>
            <person name="Silar P."/>
            <person name="Natvig D."/>
            <person name="Lalanne C."/>
            <person name="Gautier V."/>
            <person name="Ament-Velasquez S.L."/>
            <person name="Kruys A."/>
            <person name="Hutchinson M.I."/>
            <person name="Powell A.J."/>
            <person name="Barry K."/>
            <person name="Miller A.N."/>
            <person name="Grigoriev I.V."/>
            <person name="Debuchy R."/>
            <person name="Gladieux P."/>
            <person name="Thoren M.H."/>
            <person name="Johannesson H."/>
        </authorList>
    </citation>
    <scope>NUCLEOTIDE SEQUENCE</scope>
    <source>
        <strain evidence="2">CBS 123565</strain>
    </source>
</reference>
<feature type="region of interest" description="Disordered" evidence="1">
    <location>
        <begin position="1"/>
        <end position="128"/>
    </location>
</feature>
<comment type="caution">
    <text evidence="2">The sequence shown here is derived from an EMBL/GenBank/DDBJ whole genome shotgun (WGS) entry which is preliminary data.</text>
</comment>
<protein>
    <submittedName>
        <fullName evidence="2">Uncharacterized protein</fullName>
    </submittedName>
</protein>
<feature type="compositionally biased region" description="Basic and acidic residues" evidence="1">
    <location>
        <begin position="47"/>
        <end position="84"/>
    </location>
</feature>